<evidence type="ECO:0000259" key="2">
    <source>
        <dbReference type="PROSITE" id="PS50853"/>
    </source>
</evidence>
<dbReference type="Gene3D" id="3.60.21.10">
    <property type="match status" value="1"/>
</dbReference>
<dbReference type="InterPro" id="IPR036116">
    <property type="entry name" value="FN3_sf"/>
</dbReference>
<dbReference type="InterPro" id="IPR029052">
    <property type="entry name" value="Metallo-depent_PP-like"/>
</dbReference>
<dbReference type="Gene3D" id="1.10.3130.20">
    <property type="entry name" value="Phycobilisome linker domain"/>
    <property type="match status" value="1"/>
</dbReference>
<keyword evidence="4" id="KW-1185">Reference proteome</keyword>
<dbReference type="InterPro" id="IPR004843">
    <property type="entry name" value="Calcineurin-like_PHP"/>
</dbReference>
<name>A0ABY9RFQ5_9BURK</name>
<dbReference type="EMBL" id="CP133720">
    <property type="protein sequence ID" value="WMW79135.1"/>
    <property type="molecule type" value="Genomic_DNA"/>
</dbReference>
<dbReference type="InterPro" id="IPR003961">
    <property type="entry name" value="FN3_dom"/>
</dbReference>
<dbReference type="Pfam" id="PF13946">
    <property type="entry name" value="DUF4214"/>
    <property type="match status" value="1"/>
</dbReference>
<dbReference type="SUPFAM" id="SSF56300">
    <property type="entry name" value="Metallo-dependent phosphatases"/>
    <property type="match status" value="1"/>
</dbReference>
<keyword evidence="1" id="KW-0732">Signal</keyword>
<dbReference type="PANTHER" id="PTHR22953:SF153">
    <property type="entry name" value="PURPLE ACID PHOSPHATASE"/>
    <property type="match status" value="1"/>
</dbReference>
<organism evidence="3 4">
    <name type="scientific">Undibacterium cyanobacteriorum</name>
    <dbReference type="NCBI Taxonomy" id="3073561"/>
    <lineage>
        <taxon>Bacteria</taxon>
        <taxon>Pseudomonadati</taxon>
        <taxon>Pseudomonadota</taxon>
        <taxon>Betaproteobacteria</taxon>
        <taxon>Burkholderiales</taxon>
        <taxon>Oxalobacteraceae</taxon>
        <taxon>Undibacterium</taxon>
    </lineage>
</organism>
<dbReference type="Gene3D" id="2.60.40.10">
    <property type="entry name" value="Immunoglobulins"/>
    <property type="match status" value="1"/>
</dbReference>
<dbReference type="PANTHER" id="PTHR22953">
    <property type="entry name" value="ACID PHOSPHATASE RELATED"/>
    <property type="match status" value="1"/>
</dbReference>
<dbReference type="PROSITE" id="PS50853">
    <property type="entry name" value="FN3"/>
    <property type="match status" value="1"/>
</dbReference>
<evidence type="ECO:0000256" key="1">
    <source>
        <dbReference type="ARBA" id="ARBA00022729"/>
    </source>
</evidence>
<evidence type="ECO:0000313" key="3">
    <source>
        <dbReference type="EMBL" id="WMW79135.1"/>
    </source>
</evidence>
<dbReference type="InterPro" id="IPR038255">
    <property type="entry name" value="PBS_linker_sf"/>
</dbReference>
<dbReference type="Pfam" id="PF00149">
    <property type="entry name" value="Metallophos"/>
    <property type="match status" value="1"/>
</dbReference>
<feature type="domain" description="Fibronectin type-III" evidence="2">
    <location>
        <begin position="292"/>
        <end position="384"/>
    </location>
</feature>
<dbReference type="InterPro" id="IPR039331">
    <property type="entry name" value="PAPs-like"/>
</dbReference>
<dbReference type="RefSeq" id="WP_309480636.1">
    <property type="nucleotide sequence ID" value="NZ_CP133720.1"/>
</dbReference>
<dbReference type="InterPro" id="IPR025282">
    <property type="entry name" value="DUF4214"/>
</dbReference>
<dbReference type="SMART" id="SM00060">
    <property type="entry name" value="FN3"/>
    <property type="match status" value="2"/>
</dbReference>
<dbReference type="SUPFAM" id="SSF49265">
    <property type="entry name" value="Fibronectin type III"/>
    <property type="match status" value="1"/>
</dbReference>
<dbReference type="Proteomes" id="UP001181355">
    <property type="component" value="Chromosome"/>
</dbReference>
<dbReference type="CDD" id="cd00063">
    <property type="entry name" value="FN3"/>
    <property type="match status" value="1"/>
</dbReference>
<evidence type="ECO:0000313" key="4">
    <source>
        <dbReference type="Proteomes" id="UP001181355"/>
    </source>
</evidence>
<dbReference type="InterPro" id="IPR013783">
    <property type="entry name" value="Ig-like_fold"/>
</dbReference>
<proteinExistence type="predicted"/>
<reference evidence="3" key="1">
    <citation type="submission" date="2023-09" db="EMBL/GenBank/DDBJ databases">
        <title>Undibacterium sp. 20NA77.5 isolated from freshwater.</title>
        <authorList>
            <person name="Le V."/>
            <person name="Ko S.-R."/>
            <person name="Ahn C.-Y."/>
            <person name="Oh H.-M."/>
        </authorList>
    </citation>
    <scope>NUCLEOTIDE SEQUENCE</scope>
    <source>
        <strain evidence="3">20NA77.5</strain>
    </source>
</reference>
<protein>
    <submittedName>
        <fullName evidence="3">DUF4214 domain-containing protein</fullName>
    </submittedName>
</protein>
<accession>A0ABY9RFQ5</accession>
<sequence>MKSIAIYIASLITSITLLGCGMEQSAKTNSSAELMGGPPVETNGSVTFTAPRNNYAIEYTSLGTRVKDLVGYDGTVDVSNANILIFSDARVNLGLAKLSKSISDVQVQKLVELYIAFFNRLPDADGMAYWIAQIRDGKTMVEVAENFYAAGVSLPELTGYTKTMTSSDFVKVIYKNVLGRSATTAPSDAEVQYWVDDLTSGRQTKSSLINTMIFSARTFANDPNFGWVAQLLDNKVKIGKHLAIEQGISYLSDADNIQKYSNLARLITPSSTDQAILVFGMNDPNFNLLANVPSAPSNLVASPNDNGGVISFMASTDQGGLPILSYQLSCTDGVSTIKSIASSSPIIVSGLENGRSYTCSIVASNAFGMSTASLSAKLTPVSSTSLGNFNGNIVLGTPSDTSIKASVFSSTQNGQVRIRFGTSPGVYNTQTEQKELLANQASELTLTGLKPDTRYFYRLDYTAANGVGSGPTIEYSFQSARSPGQSFTFALQGDSHPERERSQFDSALYSRTLETAANDRPDFYLLMGDDFSVDTLDPKTIDAAKVRERYTIQRPYLGIIGARSPVFLVNGNHEQAARFNLNGTPDNVAVWAQNSRNSLYSQPAPDAFYSGNKEQVPFIGLLRNYYAWTWGDALFVVIDPYWSSPVAVDNVFGGEPKRTNMWEVTHGDEQYLWLKDTLEKSKAKYKFVFAHHVMGTGRGGIELAGSWEWGGKNSKGINEFATQRPRWNLPIHQLMVANKVSIFFQGHDHIWVHQQLDGVTYQSLSEPADPNYALWNSDAYLTGERFPSTGYTRVQVSPSGVKVEYVRTYLPKDEGPGKTNGVPVFSYTISNPQ</sequence>
<gene>
    <name evidence="3" type="ORF">RF679_10785</name>
</gene>
<dbReference type="PROSITE" id="PS51257">
    <property type="entry name" value="PROKAR_LIPOPROTEIN"/>
    <property type="match status" value="1"/>
</dbReference>